<evidence type="ECO:0000313" key="1">
    <source>
        <dbReference type="EMBL" id="ERT04241.1"/>
    </source>
</evidence>
<sequence length="67" mass="7918">MTNQEITKDELSLLIKLAKKVLWCDRATKQAIQKHGIHIIPARFYSEIPTIEEVKNSFEYRDLKRAF</sequence>
<evidence type="ECO:0000313" key="2">
    <source>
        <dbReference type="Proteomes" id="UP000017127"/>
    </source>
</evidence>
<accession>U7QBY1</accession>
<dbReference type="AlphaFoldDB" id="U7QBY1"/>
<name>U7QBY1_9CYAN</name>
<dbReference type="Proteomes" id="UP000017127">
    <property type="component" value="Unassembled WGS sequence"/>
</dbReference>
<organism evidence="1 2">
    <name type="scientific">Lyngbya aestuarii BL J</name>
    <dbReference type="NCBI Taxonomy" id="1348334"/>
    <lineage>
        <taxon>Bacteria</taxon>
        <taxon>Bacillati</taxon>
        <taxon>Cyanobacteriota</taxon>
        <taxon>Cyanophyceae</taxon>
        <taxon>Oscillatoriophycideae</taxon>
        <taxon>Oscillatoriales</taxon>
        <taxon>Microcoleaceae</taxon>
        <taxon>Lyngbya</taxon>
    </lineage>
</organism>
<reference evidence="1 2" key="1">
    <citation type="journal article" date="2013" name="Front. Microbiol.">
        <title>Comparative genomic analyses of the cyanobacterium, Lyngbya aestuarii BL J, a powerful hydrogen producer.</title>
        <authorList>
            <person name="Kothari A."/>
            <person name="Vaughn M."/>
            <person name="Garcia-Pichel F."/>
        </authorList>
    </citation>
    <scope>NUCLEOTIDE SEQUENCE [LARGE SCALE GENOMIC DNA]</scope>
    <source>
        <strain evidence="1 2">BL J</strain>
    </source>
</reference>
<dbReference type="EMBL" id="AUZM01000111">
    <property type="protein sequence ID" value="ERT04241.1"/>
    <property type="molecule type" value="Genomic_DNA"/>
</dbReference>
<protein>
    <submittedName>
        <fullName evidence="1">Uncharacterized protein</fullName>
    </submittedName>
</protein>
<keyword evidence="2" id="KW-1185">Reference proteome</keyword>
<gene>
    <name evidence="1" type="ORF">M595_5809</name>
</gene>
<dbReference type="RefSeq" id="WP_023069483.1">
    <property type="nucleotide sequence ID" value="NZ_AUZM01000111.1"/>
</dbReference>
<proteinExistence type="predicted"/>
<comment type="caution">
    <text evidence="1">The sequence shown here is derived from an EMBL/GenBank/DDBJ whole genome shotgun (WGS) entry which is preliminary data.</text>
</comment>